<dbReference type="InterPro" id="IPR011622">
    <property type="entry name" value="7TMR_DISM_rcpt_extracell_dom2"/>
</dbReference>
<dbReference type="InterPro" id="IPR029787">
    <property type="entry name" value="Nucleotide_cyclase"/>
</dbReference>
<dbReference type="Pfam" id="PF07695">
    <property type="entry name" value="7TMR-DISM_7TM"/>
    <property type="match status" value="1"/>
</dbReference>
<evidence type="ECO:0000259" key="6">
    <source>
        <dbReference type="PROSITE" id="PS50887"/>
    </source>
</evidence>
<comment type="catalytic activity">
    <reaction evidence="3">
        <text>2 GTP = 3',3'-c-di-GMP + 2 diphosphate</text>
        <dbReference type="Rhea" id="RHEA:24898"/>
        <dbReference type="ChEBI" id="CHEBI:33019"/>
        <dbReference type="ChEBI" id="CHEBI:37565"/>
        <dbReference type="ChEBI" id="CHEBI:58805"/>
        <dbReference type="EC" id="2.7.7.65"/>
    </reaction>
</comment>
<evidence type="ECO:0000256" key="5">
    <source>
        <dbReference type="SAM" id="Phobius"/>
    </source>
</evidence>
<feature type="transmembrane region" description="Helical" evidence="5">
    <location>
        <begin position="234"/>
        <end position="254"/>
    </location>
</feature>
<name>A0A7W8D7P5_9GAMM</name>
<dbReference type="SMART" id="SM00267">
    <property type="entry name" value="GGDEF"/>
    <property type="match status" value="1"/>
</dbReference>
<gene>
    <name evidence="7" type="ORF">HNQ52_003040</name>
</gene>
<evidence type="ECO:0000256" key="2">
    <source>
        <dbReference type="ARBA" id="ARBA00012528"/>
    </source>
</evidence>
<feature type="transmembrane region" description="Helical" evidence="5">
    <location>
        <begin position="336"/>
        <end position="354"/>
    </location>
</feature>
<dbReference type="Pfam" id="PF00990">
    <property type="entry name" value="GGDEF"/>
    <property type="match status" value="1"/>
</dbReference>
<evidence type="ECO:0000256" key="3">
    <source>
        <dbReference type="ARBA" id="ARBA00034247"/>
    </source>
</evidence>
<dbReference type="Gene3D" id="2.60.40.2380">
    <property type="match status" value="1"/>
</dbReference>
<protein>
    <recommendedName>
        <fullName evidence="2">diguanylate cyclase</fullName>
        <ecNumber evidence="2">2.7.7.65</ecNumber>
    </recommendedName>
</protein>
<evidence type="ECO:0000256" key="1">
    <source>
        <dbReference type="ARBA" id="ARBA00001946"/>
    </source>
</evidence>
<dbReference type="InterPro" id="IPR043128">
    <property type="entry name" value="Rev_trsase/Diguanyl_cyclase"/>
</dbReference>
<dbReference type="PANTHER" id="PTHR45138">
    <property type="entry name" value="REGULATORY COMPONENTS OF SENSORY TRANSDUCTION SYSTEM"/>
    <property type="match status" value="1"/>
</dbReference>
<accession>A0A7W8D7P5</accession>
<keyword evidence="8" id="KW-1185">Reference proteome</keyword>
<dbReference type="SUPFAM" id="SSF55073">
    <property type="entry name" value="Nucleotide cyclase"/>
    <property type="match status" value="1"/>
</dbReference>
<dbReference type="FunFam" id="3.30.70.270:FF:000001">
    <property type="entry name" value="Diguanylate cyclase domain protein"/>
    <property type="match status" value="1"/>
</dbReference>
<dbReference type="CDD" id="cd01949">
    <property type="entry name" value="GGDEF"/>
    <property type="match status" value="1"/>
</dbReference>
<feature type="transmembrane region" description="Helical" evidence="5">
    <location>
        <begin position="389"/>
        <end position="412"/>
    </location>
</feature>
<comment type="caution">
    <text evidence="7">The sequence shown here is derived from an EMBL/GenBank/DDBJ whole genome shotgun (WGS) entry which is preliminary data.</text>
</comment>
<organism evidence="7 8">
    <name type="scientific">Chiayiivirga flava</name>
    <dbReference type="NCBI Taxonomy" id="659595"/>
    <lineage>
        <taxon>Bacteria</taxon>
        <taxon>Pseudomonadati</taxon>
        <taxon>Pseudomonadota</taxon>
        <taxon>Gammaproteobacteria</taxon>
        <taxon>Lysobacterales</taxon>
        <taxon>Lysobacteraceae</taxon>
        <taxon>Chiayiivirga</taxon>
    </lineage>
</organism>
<keyword evidence="5" id="KW-0472">Membrane</keyword>
<feature type="transmembrane region" description="Helical" evidence="5">
    <location>
        <begin position="261"/>
        <end position="286"/>
    </location>
</feature>
<evidence type="ECO:0000313" key="7">
    <source>
        <dbReference type="EMBL" id="MBB5209471.1"/>
    </source>
</evidence>
<dbReference type="GO" id="GO:1902201">
    <property type="term" value="P:negative regulation of bacterial-type flagellum-dependent cell motility"/>
    <property type="evidence" value="ECO:0007669"/>
    <property type="project" value="TreeGrafter"/>
</dbReference>
<proteinExistence type="predicted"/>
<sequence length="812" mass="89217">MTGVGAARIGAGQWRTVRVHAPEAVDAPRQTRTRTIDAKDDQVLGKGQTNRWWRWMLALWCALCAPTPVVAHDAPGTSAPIRIATLLVPGDDVDAERVLAGEFDALFVPLDGIDARLPGGFDRSQWLRLEVTPPAPDRDALHGAVLRFERVPLERITAYLPRGDGTWRMQVDGFYATDPGIGVLPGSYAFRLPPAPPGPRTLYVNVQERHPVTLRPQLLDEHAFHLADRAVSGIAAATYAAIVVLMLSSLALFVALRERAYLQFVGMTGVFLLLLLLALNGALYTVPGVRAFGWWRDHGIYALALACCALALGFARHFLTSEAVSARMHRWIDRARIAWLAFAALSLCNIASLGPTMQRIAALAGVLTALQIAWLAWRAWRGGNALARPFWLIWSVLTVLIAVRIALAFGWLPPHPGLLNGFQVAVAFCLLLMSVGLADRVMEFRKQRDLTRELKEQTDADLQIEHVRREFAEDLRERLRMAPPGGEMEWVAFRRVLASLKAVLPQRSAAVIATGYHGIDLLLTEPLDAKDRYGRLLIERGGTLKGLCRSRSPMQVTLDEIGKEATGAAGGSLFAVVPMAMPRPGWGALLIERGPNEPFEPEELKRAAEFLHLAVTTTDEALHQAELKRKAEIDQLTGLYNRRAGDAVLNEAMLRAIADRRPLSLLFVDIDHFKQINDRHGHPVGDDCLRATAEAIRRQLGERDTAARYGGEEFLVVLPGHQPEQARQVGERIRQAIAQLRVEGEGGPVRFSVSIGVAARQAGEDTPQPVVERADRALYAAKRNGRNQVHVASSLPYGSGPGAPDREDTVTL</sequence>
<dbReference type="InterPro" id="IPR011623">
    <property type="entry name" value="7TMR_DISM_rcpt_extracell_dom1"/>
</dbReference>
<keyword evidence="5" id="KW-0812">Transmembrane</keyword>
<dbReference type="GO" id="GO:0052621">
    <property type="term" value="F:diguanylate cyclase activity"/>
    <property type="evidence" value="ECO:0007669"/>
    <property type="project" value="UniProtKB-EC"/>
</dbReference>
<dbReference type="InterPro" id="IPR000160">
    <property type="entry name" value="GGDEF_dom"/>
</dbReference>
<dbReference type="NCBIfam" id="TIGR00254">
    <property type="entry name" value="GGDEF"/>
    <property type="match status" value="1"/>
</dbReference>
<dbReference type="Pfam" id="PF07696">
    <property type="entry name" value="7TMR-DISMED2"/>
    <property type="match status" value="1"/>
</dbReference>
<dbReference type="EMBL" id="JACHHP010000006">
    <property type="protein sequence ID" value="MBB5209471.1"/>
    <property type="molecule type" value="Genomic_DNA"/>
</dbReference>
<feature type="transmembrane region" description="Helical" evidence="5">
    <location>
        <begin position="360"/>
        <end position="377"/>
    </location>
</feature>
<keyword evidence="5" id="KW-1133">Transmembrane helix</keyword>
<dbReference type="GO" id="GO:0005886">
    <property type="term" value="C:plasma membrane"/>
    <property type="evidence" value="ECO:0007669"/>
    <property type="project" value="TreeGrafter"/>
</dbReference>
<feature type="region of interest" description="Disordered" evidence="4">
    <location>
        <begin position="790"/>
        <end position="812"/>
    </location>
</feature>
<dbReference type="InterPro" id="IPR050469">
    <property type="entry name" value="Diguanylate_Cyclase"/>
</dbReference>
<comment type="cofactor">
    <cofactor evidence="1">
        <name>Mg(2+)</name>
        <dbReference type="ChEBI" id="CHEBI:18420"/>
    </cofactor>
</comment>
<feature type="transmembrane region" description="Helical" evidence="5">
    <location>
        <begin position="298"/>
        <end position="315"/>
    </location>
</feature>
<feature type="domain" description="GGDEF" evidence="6">
    <location>
        <begin position="661"/>
        <end position="794"/>
    </location>
</feature>
<dbReference type="EC" id="2.7.7.65" evidence="2"/>
<dbReference type="PROSITE" id="PS50887">
    <property type="entry name" value="GGDEF"/>
    <property type="match status" value="1"/>
</dbReference>
<dbReference type="PANTHER" id="PTHR45138:SF9">
    <property type="entry name" value="DIGUANYLATE CYCLASE DGCM-RELATED"/>
    <property type="match status" value="1"/>
</dbReference>
<dbReference type="GO" id="GO:0043709">
    <property type="term" value="P:cell adhesion involved in single-species biofilm formation"/>
    <property type="evidence" value="ECO:0007669"/>
    <property type="project" value="TreeGrafter"/>
</dbReference>
<feature type="transmembrane region" description="Helical" evidence="5">
    <location>
        <begin position="418"/>
        <end position="438"/>
    </location>
</feature>
<dbReference type="AlphaFoldDB" id="A0A7W8D7P5"/>
<dbReference type="RefSeq" id="WP_183962006.1">
    <property type="nucleotide sequence ID" value="NZ_JACHHP010000006.1"/>
</dbReference>
<evidence type="ECO:0000256" key="4">
    <source>
        <dbReference type="SAM" id="MobiDB-lite"/>
    </source>
</evidence>
<evidence type="ECO:0000313" key="8">
    <source>
        <dbReference type="Proteomes" id="UP000521199"/>
    </source>
</evidence>
<dbReference type="Proteomes" id="UP000521199">
    <property type="component" value="Unassembled WGS sequence"/>
</dbReference>
<dbReference type="Gene3D" id="3.30.70.270">
    <property type="match status" value="1"/>
</dbReference>
<reference evidence="7 8" key="1">
    <citation type="submission" date="2020-08" db="EMBL/GenBank/DDBJ databases">
        <title>Genomic Encyclopedia of Type Strains, Phase IV (KMG-IV): sequencing the most valuable type-strain genomes for metagenomic binning, comparative biology and taxonomic classification.</title>
        <authorList>
            <person name="Goeker M."/>
        </authorList>
    </citation>
    <scope>NUCLEOTIDE SEQUENCE [LARGE SCALE GENOMIC DNA]</scope>
    <source>
        <strain evidence="7 8">DSM 24163</strain>
    </source>
</reference>